<organism evidence="2 3">
    <name type="scientific">Geodia barretti</name>
    <name type="common">Barrett's horny sponge</name>
    <dbReference type="NCBI Taxonomy" id="519541"/>
    <lineage>
        <taxon>Eukaryota</taxon>
        <taxon>Metazoa</taxon>
        <taxon>Porifera</taxon>
        <taxon>Demospongiae</taxon>
        <taxon>Heteroscleromorpha</taxon>
        <taxon>Tetractinellida</taxon>
        <taxon>Astrophorina</taxon>
        <taxon>Geodiidae</taxon>
        <taxon>Geodia</taxon>
    </lineage>
</organism>
<evidence type="ECO:0000313" key="2">
    <source>
        <dbReference type="EMBL" id="CAI8028675.1"/>
    </source>
</evidence>
<name>A0AA35WVZ5_GEOBA</name>
<reference evidence="2" key="1">
    <citation type="submission" date="2023-03" db="EMBL/GenBank/DDBJ databases">
        <authorList>
            <person name="Steffen K."/>
            <person name="Cardenas P."/>
        </authorList>
    </citation>
    <scope>NUCLEOTIDE SEQUENCE</scope>
</reference>
<evidence type="ECO:0000313" key="3">
    <source>
        <dbReference type="Proteomes" id="UP001174909"/>
    </source>
</evidence>
<gene>
    <name evidence="2" type="ORF">GBAR_LOCUS16324</name>
</gene>
<keyword evidence="1" id="KW-0812">Transmembrane</keyword>
<comment type="caution">
    <text evidence="2">The sequence shown here is derived from an EMBL/GenBank/DDBJ whole genome shotgun (WGS) entry which is preliminary data.</text>
</comment>
<accession>A0AA35WVZ5</accession>
<dbReference type="Proteomes" id="UP001174909">
    <property type="component" value="Unassembled WGS sequence"/>
</dbReference>
<dbReference type="EMBL" id="CASHTH010002354">
    <property type="protein sequence ID" value="CAI8028675.1"/>
    <property type="molecule type" value="Genomic_DNA"/>
</dbReference>
<protein>
    <submittedName>
        <fullName evidence="2">Uncharacterized protein</fullName>
    </submittedName>
</protein>
<proteinExistence type="predicted"/>
<dbReference type="AlphaFoldDB" id="A0AA35WVZ5"/>
<keyword evidence="1" id="KW-1133">Transmembrane helix</keyword>
<feature type="transmembrane region" description="Helical" evidence="1">
    <location>
        <begin position="22"/>
        <end position="41"/>
    </location>
</feature>
<keyword evidence="3" id="KW-1185">Reference proteome</keyword>
<keyword evidence="1" id="KW-0472">Membrane</keyword>
<sequence>MNLDLELDTCYYHGMTVIGKTAIQFVFPFYLWILTGLIIYFSRSCALVSRVAGKNSVRLLATIILLSYTKLIRTVIDVMWRSKLYQLNDTHITYYGSV</sequence>
<evidence type="ECO:0000256" key="1">
    <source>
        <dbReference type="SAM" id="Phobius"/>
    </source>
</evidence>